<sequence>MTFSGNCCRSAESDIIKSKSKRGRRYNGKEAGDDILFDLGSPSSNVSSRSTASNKRTSGASTRILMSSDSNSDQLSDLKDTTSNEKESGVTFALGAQSFVASSISSTTAGSISTKGNNRYSNNLSLTYKQMEECEEVFVAFETENGTVDAEYLPTMVPALVANGDPNTKPTERELRHLSRAIQANDQELDFSLFLHVVAPYIRRANVKFSKQKIDAAFKMFDVDGNGYITASELGKVLRNCFGDKMRDVANNLDDDDIEEIMGEADLDGDGRISYSEFAAMIPHLSDGVFIGIVSHV</sequence>
<proteinExistence type="predicted"/>
<dbReference type="Gene3D" id="1.10.238.10">
    <property type="entry name" value="EF-hand"/>
    <property type="match status" value="1"/>
</dbReference>
<keyword evidence="1" id="KW-0677">Repeat</keyword>
<dbReference type="InterPro" id="IPR002048">
    <property type="entry name" value="EF_hand_dom"/>
</dbReference>
<dbReference type="GO" id="GO:0005509">
    <property type="term" value="F:calcium ion binding"/>
    <property type="evidence" value="ECO:0007669"/>
    <property type="project" value="InterPro"/>
</dbReference>
<gene>
    <name evidence="5" type="ORF">CDEB00056_LOCUS10794</name>
</gene>
<dbReference type="SMART" id="SM00054">
    <property type="entry name" value="EFh"/>
    <property type="match status" value="2"/>
</dbReference>
<feature type="compositionally biased region" description="Low complexity" evidence="3">
    <location>
        <begin position="65"/>
        <end position="75"/>
    </location>
</feature>
<dbReference type="PROSITE" id="PS50222">
    <property type="entry name" value="EF_HAND_2"/>
    <property type="match status" value="2"/>
</dbReference>
<dbReference type="FunFam" id="1.10.238.10:FF:000003">
    <property type="entry name" value="Calmodulin A"/>
    <property type="match status" value="1"/>
</dbReference>
<dbReference type="Pfam" id="PF13499">
    <property type="entry name" value="EF-hand_7"/>
    <property type="match status" value="1"/>
</dbReference>
<name>A0A7S3Q4Y4_9STRA</name>
<evidence type="ECO:0000256" key="3">
    <source>
        <dbReference type="SAM" id="MobiDB-lite"/>
    </source>
</evidence>
<dbReference type="InterPro" id="IPR018247">
    <property type="entry name" value="EF_Hand_1_Ca_BS"/>
</dbReference>
<dbReference type="InterPro" id="IPR050145">
    <property type="entry name" value="Centrin_CML-like"/>
</dbReference>
<feature type="compositionally biased region" description="Low complexity" evidence="3">
    <location>
        <begin position="41"/>
        <end position="53"/>
    </location>
</feature>
<keyword evidence="2" id="KW-0106">Calcium</keyword>
<dbReference type="CDD" id="cd00051">
    <property type="entry name" value="EFh"/>
    <property type="match status" value="1"/>
</dbReference>
<evidence type="ECO:0000256" key="1">
    <source>
        <dbReference type="ARBA" id="ARBA00022737"/>
    </source>
</evidence>
<feature type="domain" description="EF-hand" evidence="4">
    <location>
        <begin position="253"/>
        <end position="288"/>
    </location>
</feature>
<accession>A0A7S3Q4Y4</accession>
<organism evidence="5">
    <name type="scientific">Chaetoceros debilis</name>
    <dbReference type="NCBI Taxonomy" id="122233"/>
    <lineage>
        <taxon>Eukaryota</taxon>
        <taxon>Sar</taxon>
        <taxon>Stramenopiles</taxon>
        <taxon>Ochrophyta</taxon>
        <taxon>Bacillariophyta</taxon>
        <taxon>Coscinodiscophyceae</taxon>
        <taxon>Chaetocerotophycidae</taxon>
        <taxon>Chaetocerotales</taxon>
        <taxon>Chaetocerotaceae</taxon>
        <taxon>Chaetoceros</taxon>
    </lineage>
</organism>
<evidence type="ECO:0000313" key="5">
    <source>
        <dbReference type="EMBL" id="CAE0465942.1"/>
    </source>
</evidence>
<dbReference type="PROSITE" id="PS00018">
    <property type="entry name" value="EF_HAND_1"/>
    <property type="match status" value="2"/>
</dbReference>
<feature type="region of interest" description="Disordered" evidence="3">
    <location>
        <begin position="32"/>
        <end position="83"/>
    </location>
</feature>
<evidence type="ECO:0000256" key="2">
    <source>
        <dbReference type="ARBA" id="ARBA00022837"/>
    </source>
</evidence>
<feature type="domain" description="EF-hand" evidence="4">
    <location>
        <begin position="209"/>
        <end position="244"/>
    </location>
</feature>
<dbReference type="SUPFAM" id="SSF47473">
    <property type="entry name" value="EF-hand"/>
    <property type="match status" value="1"/>
</dbReference>
<protein>
    <recommendedName>
        <fullName evidence="4">EF-hand domain-containing protein</fullName>
    </recommendedName>
</protein>
<dbReference type="PANTHER" id="PTHR23050">
    <property type="entry name" value="CALCIUM BINDING PROTEIN"/>
    <property type="match status" value="1"/>
</dbReference>
<reference evidence="5" key="1">
    <citation type="submission" date="2021-01" db="EMBL/GenBank/DDBJ databases">
        <authorList>
            <person name="Corre E."/>
            <person name="Pelletier E."/>
            <person name="Niang G."/>
            <person name="Scheremetjew M."/>
            <person name="Finn R."/>
            <person name="Kale V."/>
            <person name="Holt S."/>
            <person name="Cochrane G."/>
            <person name="Meng A."/>
            <person name="Brown T."/>
            <person name="Cohen L."/>
        </authorList>
    </citation>
    <scope>NUCLEOTIDE SEQUENCE</scope>
    <source>
        <strain evidence="5">MM31A-1</strain>
    </source>
</reference>
<evidence type="ECO:0000259" key="4">
    <source>
        <dbReference type="PROSITE" id="PS50222"/>
    </source>
</evidence>
<dbReference type="EMBL" id="HBIO01013940">
    <property type="protein sequence ID" value="CAE0465942.1"/>
    <property type="molecule type" value="Transcribed_RNA"/>
</dbReference>
<dbReference type="AlphaFoldDB" id="A0A7S3Q4Y4"/>
<dbReference type="InterPro" id="IPR011992">
    <property type="entry name" value="EF-hand-dom_pair"/>
</dbReference>